<accession>A0A9P8Y6C9</accession>
<name>A0A9P8Y6C9_9PEZI</name>
<gene>
    <name evidence="2" type="ORF">B0I36DRAFT_113518</name>
</gene>
<feature type="compositionally biased region" description="Pro residues" evidence="1">
    <location>
        <begin position="1"/>
        <end position="11"/>
    </location>
</feature>
<dbReference type="EMBL" id="JAGTJQ010000005">
    <property type="protein sequence ID" value="KAH7030748.1"/>
    <property type="molecule type" value="Genomic_DNA"/>
</dbReference>
<dbReference type="GeneID" id="70177467"/>
<evidence type="ECO:0000313" key="3">
    <source>
        <dbReference type="Proteomes" id="UP000756346"/>
    </source>
</evidence>
<comment type="caution">
    <text evidence="2">The sequence shown here is derived from an EMBL/GenBank/DDBJ whole genome shotgun (WGS) entry which is preliminary data.</text>
</comment>
<feature type="compositionally biased region" description="Basic residues" evidence="1">
    <location>
        <begin position="30"/>
        <end position="43"/>
    </location>
</feature>
<evidence type="ECO:0000313" key="2">
    <source>
        <dbReference type="EMBL" id="KAH7030748.1"/>
    </source>
</evidence>
<organism evidence="2 3">
    <name type="scientific">Microdochium trichocladiopsis</name>
    <dbReference type="NCBI Taxonomy" id="1682393"/>
    <lineage>
        <taxon>Eukaryota</taxon>
        <taxon>Fungi</taxon>
        <taxon>Dikarya</taxon>
        <taxon>Ascomycota</taxon>
        <taxon>Pezizomycotina</taxon>
        <taxon>Sordariomycetes</taxon>
        <taxon>Xylariomycetidae</taxon>
        <taxon>Xylariales</taxon>
        <taxon>Microdochiaceae</taxon>
        <taxon>Microdochium</taxon>
    </lineage>
</organism>
<sequence>MKRSGHPPPTWPRLSFRRRRRPPIISSSHRPPKKKKRTQRHNSTKQTSASRHSLMVHLSRFSSVHLTSATIVTAGAALTCDAVDEAATRPVGTVPPPTTGVVEVTVAGAAAAAMAPAASCRGALLPAAARGAAVAKVAMVPRRASRAVGLNGDCILV</sequence>
<evidence type="ECO:0000256" key="1">
    <source>
        <dbReference type="SAM" id="MobiDB-lite"/>
    </source>
</evidence>
<dbReference type="RefSeq" id="XP_046012428.1">
    <property type="nucleotide sequence ID" value="XM_046147921.1"/>
</dbReference>
<reference evidence="2" key="1">
    <citation type="journal article" date="2021" name="Nat. Commun.">
        <title>Genetic determinants of endophytism in the Arabidopsis root mycobiome.</title>
        <authorList>
            <person name="Mesny F."/>
            <person name="Miyauchi S."/>
            <person name="Thiergart T."/>
            <person name="Pickel B."/>
            <person name="Atanasova L."/>
            <person name="Karlsson M."/>
            <person name="Huettel B."/>
            <person name="Barry K.W."/>
            <person name="Haridas S."/>
            <person name="Chen C."/>
            <person name="Bauer D."/>
            <person name="Andreopoulos W."/>
            <person name="Pangilinan J."/>
            <person name="LaButti K."/>
            <person name="Riley R."/>
            <person name="Lipzen A."/>
            <person name="Clum A."/>
            <person name="Drula E."/>
            <person name="Henrissat B."/>
            <person name="Kohler A."/>
            <person name="Grigoriev I.V."/>
            <person name="Martin F.M."/>
            <person name="Hacquard S."/>
        </authorList>
    </citation>
    <scope>NUCLEOTIDE SEQUENCE</scope>
    <source>
        <strain evidence="2">MPI-CAGE-CH-0230</strain>
    </source>
</reference>
<dbReference type="AlphaFoldDB" id="A0A9P8Y6C9"/>
<dbReference type="Proteomes" id="UP000756346">
    <property type="component" value="Unassembled WGS sequence"/>
</dbReference>
<proteinExistence type="predicted"/>
<protein>
    <submittedName>
        <fullName evidence="2">Uncharacterized protein</fullName>
    </submittedName>
</protein>
<keyword evidence="3" id="KW-1185">Reference proteome</keyword>
<feature type="region of interest" description="Disordered" evidence="1">
    <location>
        <begin position="1"/>
        <end position="52"/>
    </location>
</feature>